<protein>
    <submittedName>
        <fullName evidence="3">Cytoskeletal protein CcmA (Bactofilin family)</fullName>
    </submittedName>
</protein>
<organism evidence="3 4">
    <name type="scientific">Paenibacillus prosopidis</name>
    <dbReference type="NCBI Taxonomy" id="630520"/>
    <lineage>
        <taxon>Bacteria</taxon>
        <taxon>Bacillati</taxon>
        <taxon>Bacillota</taxon>
        <taxon>Bacilli</taxon>
        <taxon>Bacillales</taxon>
        <taxon>Paenibacillaceae</taxon>
        <taxon>Paenibacillus</taxon>
    </lineage>
</organism>
<evidence type="ECO:0000256" key="2">
    <source>
        <dbReference type="SAM" id="MobiDB-lite"/>
    </source>
</evidence>
<evidence type="ECO:0000256" key="1">
    <source>
        <dbReference type="ARBA" id="ARBA00044755"/>
    </source>
</evidence>
<dbReference type="EMBL" id="QPJD01000008">
    <property type="protein sequence ID" value="RCW47563.1"/>
    <property type="molecule type" value="Genomic_DNA"/>
</dbReference>
<comment type="similarity">
    <text evidence="1">Belongs to the bactofilin family.</text>
</comment>
<accession>A0A368W1C8</accession>
<comment type="caution">
    <text evidence="3">The sequence shown here is derived from an EMBL/GenBank/DDBJ whole genome shotgun (WGS) entry which is preliminary data.</text>
</comment>
<proteinExistence type="inferred from homology"/>
<dbReference type="Pfam" id="PF04519">
    <property type="entry name" value="Bactofilin"/>
    <property type="match status" value="1"/>
</dbReference>
<evidence type="ECO:0000313" key="3">
    <source>
        <dbReference type="EMBL" id="RCW47563.1"/>
    </source>
</evidence>
<reference evidence="3 4" key="1">
    <citation type="submission" date="2018-07" db="EMBL/GenBank/DDBJ databases">
        <title>Genomic Encyclopedia of Type Strains, Phase III (KMG-III): the genomes of soil and plant-associated and newly described type strains.</title>
        <authorList>
            <person name="Whitman W."/>
        </authorList>
    </citation>
    <scope>NUCLEOTIDE SEQUENCE [LARGE SCALE GENOMIC DNA]</scope>
    <source>
        <strain evidence="3 4">CECT 7506</strain>
    </source>
</reference>
<dbReference type="OrthoDB" id="9789407at2"/>
<feature type="compositionally biased region" description="Basic and acidic residues" evidence="2">
    <location>
        <begin position="133"/>
        <end position="150"/>
    </location>
</feature>
<dbReference type="Proteomes" id="UP000252415">
    <property type="component" value="Unassembled WGS sequence"/>
</dbReference>
<sequence length="150" mass="16151">MFKEKENKRLSATDTLIGQGTLSEGKMICDANLRIEGEHRGDIECKGDVIIGECGIARSNISARDITVAGKIFGDILTMGRLIITPSGHLTGNITAHTLIIQDGGMLNGNCYMVHAQDGKNRPLAESETSQLHNKDSITKDSKEKSLQAG</sequence>
<dbReference type="PANTHER" id="PTHR35024:SF4">
    <property type="entry name" value="POLYMER-FORMING CYTOSKELETAL PROTEIN"/>
    <property type="match status" value="1"/>
</dbReference>
<dbReference type="PANTHER" id="PTHR35024">
    <property type="entry name" value="HYPOTHETICAL CYTOSOLIC PROTEIN"/>
    <property type="match status" value="1"/>
</dbReference>
<keyword evidence="4" id="KW-1185">Reference proteome</keyword>
<evidence type="ECO:0000313" key="4">
    <source>
        <dbReference type="Proteomes" id="UP000252415"/>
    </source>
</evidence>
<dbReference type="AlphaFoldDB" id="A0A368W1C8"/>
<feature type="region of interest" description="Disordered" evidence="2">
    <location>
        <begin position="122"/>
        <end position="150"/>
    </location>
</feature>
<dbReference type="InterPro" id="IPR007607">
    <property type="entry name" value="BacA/B"/>
</dbReference>
<name>A0A368W1C8_9BACL</name>
<dbReference type="RefSeq" id="WP_114380915.1">
    <property type="nucleotide sequence ID" value="NZ_QPJD01000008.1"/>
</dbReference>
<gene>
    <name evidence="3" type="ORF">DFP97_108178</name>
</gene>